<evidence type="ECO:0000313" key="3">
    <source>
        <dbReference type="Proteomes" id="UP000607197"/>
    </source>
</evidence>
<accession>A0A830F8B1</accession>
<evidence type="ECO:0000256" key="1">
    <source>
        <dbReference type="SAM" id="MobiDB-lite"/>
    </source>
</evidence>
<reference evidence="2" key="2">
    <citation type="submission" date="2020-09" db="EMBL/GenBank/DDBJ databases">
        <authorList>
            <person name="Sun Q."/>
            <person name="Ohkuma M."/>
        </authorList>
    </citation>
    <scope>NUCLEOTIDE SEQUENCE</scope>
    <source>
        <strain evidence="2">JCM 19596</strain>
    </source>
</reference>
<dbReference type="EMBL" id="BMPG01000009">
    <property type="protein sequence ID" value="GGL73197.1"/>
    <property type="molecule type" value="Genomic_DNA"/>
</dbReference>
<reference evidence="2" key="1">
    <citation type="journal article" date="2014" name="Int. J. Syst. Evol. Microbiol.">
        <title>Complete genome sequence of Corynebacterium casei LMG S-19264T (=DSM 44701T), isolated from a smear-ripened cheese.</title>
        <authorList>
            <consortium name="US DOE Joint Genome Institute (JGI-PGF)"/>
            <person name="Walter F."/>
            <person name="Albersmeier A."/>
            <person name="Kalinowski J."/>
            <person name="Ruckert C."/>
        </authorList>
    </citation>
    <scope>NUCLEOTIDE SEQUENCE</scope>
    <source>
        <strain evidence="2">JCM 19596</strain>
    </source>
</reference>
<protein>
    <submittedName>
        <fullName evidence="2">Uncharacterized protein</fullName>
    </submittedName>
</protein>
<comment type="caution">
    <text evidence="2">The sequence shown here is derived from an EMBL/GenBank/DDBJ whole genome shotgun (WGS) entry which is preliminary data.</text>
</comment>
<feature type="compositionally biased region" description="Low complexity" evidence="1">
    <location>
        <begin position="80"/>
        <end position="93"/>
    </location>
</feature>
<sequence length="100" mass="10759">MDASRSSPNAITAEFDCEEYEVSDYEKRLPKRFMSDKSGGSVYIGAPEEFADWIGYSVEGLFDDPSGMGRSDSMDATENDSSSEGSADSESGGILSKLFG</sequence>
<proteinExistence type="predicted"/>
<dbReference type="AlphaFoldDB" id="A0A830F8B1"/>
<keyword evidence="3" id="KW-1185">Reference proteome</keyword>
<name>A0A830F8B1_9EURY</name>
<organism evidence="2 3">
    <name type="scientific">Halocalculus aciditolerans</name>
    <dbReference type="NCBI Taxonomy" id="1383812"/>
    <lineage>
        <taxon>Archaea</taxon>
        <taxon>Methanobacteriati</taxon>
        <taxon>Methanobacteriota</taxon>
        <taxon>Stenosarchaea group</taxon>
        <taxon>Halobacteria</taxon>
        <taxon>Halobacteriales</taxon>
        <taxon>Halobacteriaceae</taxon>
        <taxon>Halocalculus</taxon>
    </lineage>
</organism>
<gene>
    <name evidence="2" type="ORF">GCM10009039_34090</name>
</gene>
<dbReference type="Proteomes" id="UP000607197">
    <property type="component" value="Unassembled WGS sequence"/>
</dbReference>
<feature type="region of interest" description="Disordered" evidence="1">
    <location>
        <begin position="64"/>
        <end position="100"/>
    </location>
</feature>
<evidence type="ECO:0000313" key="2">
    <source>
        <dbReference type="EMBL" id="GGL73197.1"/>
    </source>
</evidence>